<feature type="compositionally biased region" description="Low complexity" evidence="4">
    <location>
        <begin position="745"/>
        <end position="775"/>
    </location>
</feature>
<feature type="region of interest" description="Disordered" evidence="4">
    <location>
        <begin position="727"/>
        <end position="775"/>
    </location>
</feature>
<dbReference type="PRINTS" id="PR00765">
    <property type="entry name" value="CRBOXYPTASEA"/>
</dbReference>
<dbReference type="CDD" id="cd03859">
    <property type="entry name" value="M14_CPT"/>
    <property type="match status" value="1"/>
</dbReference>
<dbReference type="Gene3D" id="2.60.120.200">
    <property type="match status" value="1"/>
</dbReference>
<comment type="cofactor">
    <cofactor evidence="1">
        <name>Zn(2+)</name>
        <dbReference type="ChEBI" id="CHEBI:29105"/>
    </cofactor>
</comment>
<evidence type="ECO:0000313" key="8">
    <source>
        <dbReference type="EMBL" id="KAE9354995.1"/>
    </source>
</evidence>
<dbReference type="SUPFAM" id="SSF53187">
    <property type="entry name" value="Zn-dependent exopeptidases"/>
    <property type="match status" value="1"/>
</dbReference>
<dbReference type="SMART" id="SM00631">
    <property type="entry name" value="Zn_pept"/>
    <property type="match status" value="1"/>
</dbReference>
<reference evidence="7 10" key="1">
    <citation type="submission" date="2018-09" db="EMBL/GenBank/DDBJ databases">
        <title>Genomic investigation of the strawberry pathogen Phytophthora fragariae indicates pathogenicity is determined by transcriptional variation in three key races.</title>
        <authorList>
            <person name="Adams T.M."/>
            <person name="Armitage A.D."/>
            <person name="Sobczyk M.K."/>
            <person name="Bates H.J."/>
            <person name="Dunwell J.M."/>
            <person name="Nellist C.F."/>
            <person name="Harrison R.J."/>
        </authorList>
    </citation>
    <scope>NUCLEOTIDE SEQUENCE [LARGE SCALE GENOMIC DNA]</scope>
    <source>
        <strain evidence="7 10">SCRP324</strain>
        <strain evidence="8 9">SCRP333</strain>
    </source>
</reference>
<evidence type="ECO:0000313" key="10">
    <source>
        <dbReference type="Proteomes" id="UP000435112"/>
    </source>
</evidence>
<dbReference type="InterPro" id="IPR033810">
    <property type="entry name" value="Carboxypeptidase_T"/>
</dbReference>
<gene>
    <name evidence="7" type="ORF">PR002_g15341</name>
    <name evidence="8" type="ORF">PR003_g3078</name>
</gene>
<dbReference type="AlphaFoldDB" id="A0A6A3L4A5"/>
<dbReference type="PANTHER" id="PTHR11705:SF119">
    <property type="entry name" value="OS02G0119300 PROTEIN"/>
    <property type="match status" value="1"/>
</dbReference>
<dbReference type="PANTHER" id="PTHR11705">
    <property type="entry name" value="PROTEASE FAMILY M14 CARBOXYPEPTIDASE A,B"/>
    <property type="match status" value="1"/>
</dbReference>
<feature type="compositionally biased region" description="Polar residues" evidence="4">
    <location>
        <begin position="893"/>
        <end position="902"/>
    </location>
</feature>
<keyword evidence="5" id="KW-0472">Membrane</keyword>
<proteinExistence type="inferred from homology"/>
<keyword evidence="5" id="KW-1133">Transmembrane helix</keyword>
<dbReference type="InterPro" id="IPR013320">
    <property type="entry name" value="ConA-like_dom_sf"/>
</dbReference>
<dbReference type="Gene3D" id="3.40.630.10">
    <property type="entry name" value="Zn peptidases"/>
    <property type="match status" value="1"/>
</dbReference>
<keyword evidence="5" id="KW-0812">Transmembrane</keyword>
<sequence length="902" mass="97049">MAGLEIHRTRLCESTRVWAADASATNSLTALQQQAGTAWEASRASAVSLSNGALELSADAALAISVAIGGGNQSLYRLSMRTQLPKIGQATLSVQLPELDGLKMVVGSPPVDAEKNEVFVGSSQNTSLVAELPCVTDVADAFHDVEFVWDDEWMRWYVDGVLLLEEFIHEVGEEKSASDGGGRVVVELAVKGGSEAKLAVERIELSSANASDPLCAPRYSTSSNCRARESFSPRLGSVQGSLSVDEVEAYINEIAEAFPLITKVDMLGQSVEKRPLRALCLGACYVAEGEHVPQALYTGMHHAREPISMMNLVYTIDILTTDYRNGDLAALELLSSRQLWFILVVNPDGYAHNEVMRAWEHNQIGQRKSAAPTCDSSPPDAGVDLNRNYDVCFALNKKGSSNEPCGDDYNGPRAFSEPETQAVRELVERNTSDFSVALNYHSFGKYFNLPFACQDQGVPAEPNNSVFTALARELAHFNGFDYGQSWKESNLYTVNGETSDWMWQAHGIFAMSPEVGPAFETASVPGFWPPREDVSQLSAELHYTNLQVARMAGPVYSLAVTGVELGAIADGDSTSSFLSVEVTVSNSGLRPASAELLGSVSVNGTNASDAVHLELKAEPEGFSSDMAEASYTLMIPHFGDDFHESMKAIDALYLVVRDTFSCHLFRVAVHFDTAAEKTNLPNFQTWTALPLPRCGIEDVVVLTSIRTRDIGLTMSAGSVDATTNSGIGSAIPAPSPSATINTSPAATDATADVNTDASSSGSESAETTSISSSILPPSVSWSGPVAMASLAGVVLVVVVVLFCRRRRRRTRKTPARTKAASGVQKRRSNVQYSRIGEDPNSPAASDKQLNYDDEDEELDLLDAECGESGLSSHDEDVVVSKDHATSPRRTSKAMRSSSEYVV</sequence>
<dbReference type="Proteomes" id="UP000434957">
    <property type="component" value="Unassembled WGS sequence"/>
</dbReference>
<dbReference type="Proteomes" id="UP000435112">
    <property type="component" value="Unassembled WGS sequence"/>
</dbReference>
<dbReference type="SUPFAM" id="SSF49899">
    <property type="entry name" value="Concanavalin A-like lectins/glucanases"/>
    <property type="match status" value="1"/>
</dbReference>
<name>A0A6A3L4A5_9STRA</name>
<evidence type="ECO:0000313" key="7">
    <source>
        <dbReference type="EMBL" id="KAE9010463.1"/>
    </source>
</evidence>
<dbReference type="InterPro" id="IPR000834">
    <property type="entry name" value="Peptidase_M14"/>
</dbReference>
<dbReference type="GO" id="GO:0004181">
    <property type="term" value="F:metallocarboxypeptidase activity"/>
    <property type="evidence" value="ECO:0007669"/>
    <property type="project" value="InterPro"/>
</dbReference>
<dbReference type="EMBL" id="QXFT01000103">
    <property type="protein sequence ID" value="KAE9354995.1"/>
    <property type="molecule type" value="Genomic_DNA"/>
</dbReference>
<evidence type="ECO:0000256" key="1">
    <source>
        <dbReference type="ARBA" id="ARBA00001947"/>
    </source>
</evidence>
<dbReference type="GO" id="GO:0005615">
    <property type="term" value="C:extracellular space"/>
    <property type="evidence" value="ECO:0007669"/>
    <property type="project" value="TreeGrafter"/>
</dbReference>
<evidence type="ECO:0000259" key="6">
    <source>
        <dbReference type="PROSITE" id="PS52035"/>
    </source>
</evidence>
<dbReference type="GO" id="GO:0008270">
    <property type="term" value="F:zinc ion binding"/>
    <property type="evidence" value="ECO:0007669"/>
    <property type="project" value="InterPro"/>
</dbReference>
<dbReference type="OrthoDB" id="3626597at2759"/>
<evidence type="ECO:0000256" key="5">
    <source>
        <dbReference type="SAM" id="Phobius"/>
    </source>
</evidence>
<comment type="similarity">
    <text evidence="2 3">Belongs to the peptidase M14 family.</text>
</comment>
<organism evidence="7 10">
    <name type="scientific">Phytophthora rubi</name>
    <dbReference type="NCBI Taxonomy" id="129364"/>
    <lineage>
        <taxon>Eukaryota</taxon>
        <taxon>Sar</taxon>
        <taxon>Stramenopiles</taxon>
        <taxon>Oomycota</taxon>
        <taxon>Peronosporomycetes</taxon>
        <taxon>Peronosporales</taxon>
        <taxon>Peronosporaceae</taxon>
        <taxon>Phytophthora</taxon>
    </lineage>
</organism>
<feature type="transmembrane region" description="Helical" evidence="5">
    <location>
        <begin position="781"/>
        <end position="803"/>
    </location>
</feature>
<feature type="region of interest" description="Disordered" evidence="4">
    <location>
        <begin position="810"/>
        <end position="902"/>
    </location>
</feature>
<dbReference type="Pfam" id="PF00246">
    <property type="entry name" value="Peptidase_M14"/>
    <property type="match status" value="1"/>
</dbReference>
<protein>
    <recommendedName>
        <fullName evidence="6">Peptidase M14 domain-containing protein</fullName>
    </recommendedName>
</protein>
<evidence type="ECO:0000256" key="2">
    <source>
        <dbReference type="ARBA" id="ARBA00005988"/>
    </source>
</evidence>
<feature type="compositionally biased region" description="Basic and acidic residues" evidence="4">
    <location>
        <begin position="872"/>
        <end position="885"/>
    </location>
</feature>
<keyword evidence="9" id="KW-1185">Reference proteome</keyword>
<feature type="compositionally biased region" description="Acidic residues" evidence="4">
    <location>
        <begin position="851"/>
        <end position="865"/>
    </location>
</feature>
<dbReference type="EMBL" id="QXFU01001110">
    <property type="protein sequence ID" value="KAE9010463.1"/>
    <property type="molecule type" value="Genomic_DNA"/>
</dbReference>
<dbReference type="GO" id="GO:0006508">
    <property type="term" value="P:proteolysis"/>
    <property type="evidence" value="ECO:0007669"/>
    <property type="project" value="InterPro"/>
</dbReference>
<evidence type="ECO:0000313" key="9">
    <source>
        <dbReference type="Proteomes" id="UP000434957"/>
    </source>
</evidence>
<feature type="active site" description="Proton donor/acceptor" evidence="3">
    <location>
        <position position="514"/>
    </location>
</feature>
<evidence type="ECO:0000256" key="4">
    <source>
        <dbReference type="SAM" id="MobiDB-lite"/>
    </source>
</evidence>
<dbReference type="PROSITE" id="PS52035">
    <property type="entry name" value="PEPTIDASE_M14"/>
    <property type="match status" value="1"/>
</dbReference>
<evidence type="ECO:0000256" key="3">
    <source>
        <dbReference type="PROSITE-ProRule" id="PRU01379"/>
    </source>
</evidence>
<feature type="domain" description="Peptidase M14" evidence="6">
    <location>
        <begin position="240"/>
        <end position="552"/>
    </location>
</feature>
<comment type="caution">
    <text evidence="7">The sequence shown here is derived from an EMBL/GenBank/DDBJ whole genome shotgun (WGS) entry which is preliminary data.</text>
</comment>
<accession>A0A6A3L4A5</accession>